<evidence type="ECO:0000256" key="1">
    <source>
        <dbReference type="SAM" id="MobiDB-lite"/>
    </source>
</evidence>
<feature type="compositionally biased region" description="Low complexity" evidence="1">
    <location>
        <begin position="99"/>
        <end position="124"/>
    </location>
</feature>
<accession>A0A0M8N5E3</accession>
<feature type="compositionally biased region" description="Low complexity" evidence="1">
    <location>
        <begin position="60"/>
        <end position="74"/>
    </location>
</feature>
<organism evidence="2 3">
    <name type="scientific">Escovopsis weberi</name>
    <dbReference type="NCBI Taxonomy" id="150374"/>
    <lineage>
        <taxon>Eukaryota</taxon>
        <taxon>Fungi</taxon>
        <taxon>Dikarya</taxon>
        <taxon>Ascomycota</taxon>
        <taxon>Pezizomycotina</taxon>
        <taxon>Sordariomycetes</taxon>
        <taxon>Hypocreomycetidae</taxon>
        <taxon>Hypocreales</taxon>
        <taxon>Hypocreaceae</taxon>
        <taxon>Escovopsis</taxon>
    </lineage>
</organism>
<dbReference type="EMBL" id="LGSR01000018">
    <property type="protein sequence ID" value="KOS20241.1"/>
    <property type="molecule type" value="Genomic_DNA"/>
</dbReference>
<feature type="compositionally biased region" description="Polar residues" evidence="1">
    <location>
        <begin position="134"/>
        <end position="151"/>
    </location>
</feature>
<protein>
    <submittedName>
        <fullName evidence="2">Uncharacterized protein</fullName>
    </submittedName>
</protein>
<gene>
    <name evidence="2" type="ORF">ESCO_006139</name>
</gene>
<reference evidence="2 3" key="1">
    <citation type="submission" date="2015-07" db="EMBL/GenBank/DDBJ databases">
        <title>The genome of the fungus Escovopsis weberi, a specialized disease agent of ant agriculture.</title>
        <authorList>
            <person name="de Man T.J."/>
            <person name="Stajich J.E."/>
            <person name="Kubicek C.P."/>
            <person name="Chenthamara K."/>
            <person name="Atanasova L."/>
            <person name="Druzhinina I.S."/>
            <person name="Birnbaum S."/>
            <person name="Barribeau S.M."/>
            <person name="Teiling C."/>
            <person name="Suen G."/>
            <person name="Currie C."/>
            <person name="Gerardo N.M."/>
        </authorList>
    </citation>
    <scope>NUCLEOTIDE SEQUENCE [LARGE SCALE GENOMIC DNA]</scope>
</reference>
<feature type="region of interest" description="Disordered" evidence="1">
    <location>
        <begin position="51"/>
        <end position="76"/>
    </location>
</feature>
<dbReference type="AlphaFoldDB" id="A0A0M8N5E3"/>
<dbReference type="OrthoDB" id="5238042at2759"/>
<dbReference type="Proteomes" id="UP000053831">
    <property type="component" value="Unassembled WGS sequence"/>
</dbReference>
<name>A0A0M8N5E3_ESCWE</name>
<sequence>MDPILLPANPSSPPATAPDAPAHSVINRKRQVSGLSSSFSSNLGGRAATSISISTSFRKTSSGSTASASASAGAVKSHTRSVKSIVAWLEHNSDREASQRSSSSSSSSNHENSSNHNCNGSSNGDRLEADLSMGSVSSKGQASVASTPTTARSHRVSPDNVEEDDDIGLTLLQYREYLAERPLARCLDDVQPLQGDAASELAWPRARKREGERGLELELVYRDAGEVRAF</sequence>
<comment type="caution">
    <text evidence="2">The sequence shown here is derived from an EMBL/GenBank/DDBJ whole genome shotgun (WGS) entry which is preliminary data.</text>
</comment>
<feature type="region of interest" description="Disordered" evidence="1">
    <location>
        <begin position="90"/>
        <end position="162"/>
    </location>
</feature>
<feature type="region of interest" description="Disordered" evidence="1">
    <location>
        <begin position="1"/>
        <end position="23"/>
    </location>
</feature>
<evidence type="ECO:0000313" key="2">
    <source>
        <dbReference type="EMBL" id="KOS20241.1"/>
    </source>
</evidence>
<evidence type="ECO:0000313" key="3">
    <source>
        <dbReference type="Proteomes" id="UP000053831"/>
    </source>
</evidence>
<keyword evidence="3" id="KW-1185">Reference proteome</keyword>
<proteinExistence type="predicted"/>